<reference evidence="2" key="2">
    <citation type="submission" date="2015-06" db="UniProtKB">
        <authorList>
            <consortium name="EnsemblMetazoa"/>
        </authorList>
    </citation>
    <scope>IDENTIFICATION</scope>
</reference>
<dbReference type="STRING" id="36166.T1H4H0"/>
<evidence type="ECO:0000313" key="3">
    <source>
        <dbReference type="Proteomes" id="UP000015102"/>
    </source>
</evidence>
<dbReference type="EMBL" id="CAQQ02157219">
    <property type="status" value="NOT_ANNOTATED_CDS"/>
    <property type="molecule type" value="Genomic_DNA"/>
</dbReference>
<dbReference type="HOGENOM" id="CLU_1418435_0_0_1"/>
<dbReference type="InterPro" id="IPR000719">
    <property type="entry name" value="Prot_kinase_dom"/>
</dbReference>
<dbReference type="PANTHER" id="PTHR22961">
    <property type="entry name" value="SER/THR PROTEIN KINASE-TRB"/>
    <property type="match status" value="1"/>
</dbReference>
<dbReference type="InterPro" id="IPR024104">
    <property type="entry name" value="Tribbles/Ser_Thr_kinase_40"/>
</dbReference>
<proteinExistence type="predicted"/>
<dbReference type="GO" id="GO:0005634">
    <property type="term" value="C:nucleus"/>
    <property type="evidence" value="ECO:0007669"/>
    <property type="project" value="TreeGrafter"/>
</dbReference>
<dbReference type="Proteomes" id="UP000015102">
    <property type="component" value="Unassembled WGS sequence"/>
</dbReference>
<dbReference type="PROSITE" id="PS50011">
    <property type="entry name" value="PROTEIN_KINASE_DOM"/>
    <property type="match status" value="1"/>
</dbReference>
<dbReference type="PANTHER" id="PTHR22961:SF13">
    <property type="entry name" value="TRIBBLES"/>
    <property type="match status" value="1"/>
</dbReference>
<dbReference type="Pfam" id="PF00069">
    <property type="entry name" value="Pkinase"/>
    <property type="match status" value="1"/>
</dbReference>
<dbReference type="GO" id="GO:0005524">
    <property type="term" value="F:ATP binding"/>
    <property type="evidence" value="ECO:0007669"/>
    <property type="project" value="InterPro"/>
</dbReference>
<dbReference type="GO" id="GO:0032436">
    <property type="term" value="P:positive regulation of proteasomal ubiquitin-dependent protein catabolic process"/>
    <property type="evidence" value="ECO:0007669"/>
    <property type="project" value="TreeGrafter"/>
</dbReference>
<protein>
    <recommendedName>
        <fullName evidence="1">Protein kinase domain-containing protein</fullName>
    </recommendedName>
</protein>
<evidence type="ECO:0000259" key="1">
    <source>
        <dbReference type="PROSITE" id="PS50011"/>
    </source>
</evidence>
<dbReference type="AlphaFoldDB" id="T1H4H0"/>
<dbReference type="GO" id="GO:0004672">
    <property type="term" value="F:protein kinase activity"/>
    <property type="evidence" value="ECO:0007669"/>
    <property type="project" value="InterPro"/>
</dbReference>
<dbReference type="SUPFAM" id="SSF56112">
    <property type="entry name" value="Protein kinase-like (PK-like)"/>
    <property type="match status" value="1"/>
</dbReference>
<dbReference type="InterPro" id="IPR011009">
    <property type="entry name" value="Kinase-like_dom_sf"/>
</dbReference>
<dbReference type="Gene3D" id="1.10.510.10">
    <property type="entry name" value="Transferase(Phosphotransferase) domain 1"/>
    <property type="match status" value="1"/>
</dbReference>
<dbReference type="GO" id="GO:0031434">
    <property type="term" value="F:mitogen-activated protein kinase kinase binding"/>
    <property type="evidence" value="ECO:0007669"/>
    <property type="project" value="TreeGrafter"/>
</dbReference>
<evidence type="ECO:0000313" key="2">
    <source>
        <dbReference type="EnsemblMetazoa" id="MESCA011179-PA"/>
    </source>
</evidence>
<feature type="domain" description="Protein kinase" evidence="1">
    <location>
        <begin position="1"/>
        <end position="121"/>
    </location>
</feature>
<organism evidence="2 3">
    <name type="scientific">Megaselia scalaris</name>
    <name type="common">Humpbacked fly</name>
    <name type="synonym">Phora scalaris</name>
    <dbReference type="NCBI Taxonomy" id="36166"/>
    <lineage>
        <taxon>Eukaryota</taxon>
        <taxon>Metazoa</taxon>
        <taxon>Ecdysozoa</taxon>
        <taxon>Arthropoda</taxon>
        <taxon>Hexapoda</taxon>
        <taxon>Insecta</taxon>
        <taxon>Pterygota</taxon>
        <taxon>Neoptera</taxon>
        <taxon>Endopterygota</taxon>
        <taxon>Diptera</taxon>
        <taxon>Brachycera</taxon>
        <taxon>Muscomorpha</taxon>
        <taxon>Platypezoidea</taxon>
        <taxon>Phoridae</taxon>
        <taxon>Megaseliini</taxon>
        <taxon>Megaselia</taxon>
    </lineage>
</organism>
<reference evidence="3" key="1">
    <citation type="submission" date="2013-02" db="EMBL/GenBank/DDBJ databases">
        <authorList>
            <person name="Hughes D."/>
        </authorList>
    </citation>
    <scope>NUCLEOTIDE SEQUENCE</scope>
    <source>
        <strain>Durham</strain>
        <strain evidence="3">NC isolate 2 -- Noor lab</strain>
    </source>
</reference>
<sequence length="192" mass="22167">TQIQYESLEGSIILNNPEDDTLYEKIGCPLYTAPELLTPNSTFQGKPADMWSLGVILFTMLLGQYPFNEKNGHSLFINIRNHNIVIPNALSGKVRCLIRSLLRRNPEERLIADDIFYHPWLKSAGKVRCLIRSLLRRNPEERLIADDIFYHPWLKSAPKSVQFLEQKYDVDMDDHCVPEMPSMECDDDVEMG</sequence>
<name>T1H4H0_MEGSC</name>
<dbReference type="SMART" id="SM00220">
    <property type="entry name" value="S_TKc"/>
    <property type="match status" value="1"/>
</dbReference>
<accession>T1H4H0</accession>
<dbReference type="EnsemblMetazoa" id="MESCA011179-RA">
    <property type="protein sequence ID" value="MESCA011179-PA"/>
    <property type="gene ID" value="MESCA011179"/>
</dbReference>
<keyword evidence="3" id="KW-1185">Reference proteome</keyword>